<sequence>MSGGEVAGMPAGADPSPPWADLEPGIVSTIATFCALGDYASCRAVCGAWRSALPPPLSRPLAVLPADDAAGHPVSLVACSLHARRWARLLLHGGGLHQPTRIRADSPDCRCVGASRDGWVALVAGDAAAPKGPLLFNPFTGEEIPLDGSLYQPTHEPAPKIVFSPGPTPRDFTAVSLCRPGVVAVQRASEYCSYTEDTGPLLDGVALVDVAYGSDDDGKVYCLASDGQVHVLHLTRRSRVGRRMPPMEVGPLPRLPVGADGFPPPYDVISQYADAKNLVLCDGELYQIWRRPRGAGSVTVDAPPGGGARWIHVFEGDVFVLRYDPGTWLSSCWTVADGKDLRGNAVFVGMNDAAVVRGKGVSANSVYYWNGPRGEGGDYEPVVYNMETGASVRWPAVSTGGASSPVWYFLPATGGVSPRVEAETTGVEATSGEEATSAEEGEEEHSAHCLKKTMTSLDKDDGCGVCIPSPSVKTSCGKRSTRKKKDEMCAFDLLATVAGTLLEDQGNSANVPNPSGAAKAKGKKAVKEEPYDENLPLKNMAMEKDRCTGCVVGSGGICAFPRQANNCSAENSSTRKEAGSALESLTVKSNMLARDSLVSCTRPCETSCGLGIIPEFGAQGICHPGSSISAEAEQVHLAEPKVVGRQDDGHAVALHSLLDSVDLDGRPPALVSSDSSTCVPLCSHDKEHQTSSLCRGEVQCTADRYDDENSSGCTHPSTTGDKGYKPQFLVKLRIKSFNIPELFINVPENATIGLLKRTVMDVVNTIMKGGLRVGVLLQGKDIQDDNKTLRQAGICHDKKLNNIDFTLECEGGQDSPSGAIIPEQMDLLSADVVEPLARMKCEGPFPETGGDDNKQRTPPYRSRSLSDLYSVVQPVEMASQDTSASSQAIIPVAPSDDGALAIVPLCSKPRRPEIGKRRTRMPFTVDEVEALVEAVELIGTGRWRAVKMHAFDHVEHRTYVDLKDKWKTLVHTASISPQQRRGEPVPQELLDRVLAAQAYWSQQQAKLQDKPPVPAICSA</sequence>
<dbReference type="OrthoDB" id="10362692at2759"/>
<dbReference type="EMBL" id="LWDX02024654">
    <property type="protein sequence ID" value="OEL30852.1"/>
    <property type="molecule type" value="Genomic_DNA"/>
</dbReference>
<dbReference type="PANTHER" id="PTHR21717:SF72">
    <property type="entry name" value="TELOMERE-BINDING PROTEIN 1"/>
    <property type="match status" value="1"/>
</dbReference>
<dbReference type="STRING" id="888268.A0A1E5W0G9"/>
<dbReference type="CDD" id="cd11660">
    <property type="entry name" value="SANT_TRF"/>
    <property type="match status" value="1"/>
</dbReference>
<organism evidence="5 6">
    <name type="scientific">Dichanthelium oligosanthes</name>
    <dbReference type="NCBI Taxonomy" id="888268"/>
    <lineage>
        <taxon>Eukaryota</taxon>
        <taxon>Viridiplantae</taxon>
        <taxon>Streptophyta</taxon>
        <taxon>Embryophyta</taxon>
        <taxon>Tracheophyta</taxon>
        <taxon>Spermatophyta</taxon>
        <taxon>Magnoliopsida</taxon>
        <taxon>Liliopsida</taxon>
        <taxon>Poales</taxon>
        <taxon>Poaceae</taxon>
        <taxon>PACMAD clade</taxon>
        <taxon>Panicoideae</taxon>
        <taxon>Panicodae</taxon>
        <taxon>Paniceae</taxon>
        <taxon>Dichantheliinae</taxon>
        <taxon>Dichanthelium</taxon>
    </lineage>
</organism>
<dbReference type="InterPro" id="IPR031105">
    <property type="entry name" value="TRP_plant"/>
</dbReference>
<dbReference type="PANTHER" id="PTHR21717">
    <property type="entry name" value="TELOMERIC REPEAT BINDING PROTEIN"/>
    <property type="match status" value="1"/>
</dbReference>
<dbReference type="SUPFAM" id="SSF46689">
    <property type="entry name" value="Homeodomain-like"/>
    <property type="match status" value="1"/>
</dbReference>
<feature type="region of interest" description="Disordered" evidence="2">
    <location>
        <begin position="504"/>
        <end position="523"/>
    </location>
</feature>
<evidence type="ECO:0000313" key="6">
    <source>
        <dbReference type="Proteomes" id="UP000095767"/>
    </source>
</evidence>
<dbReference type="InterPro" id="IPR001005">
    <property type="entry name" value="SANT/Myb"/>
</dbReference>
<feature type="domain" description="Myb-like" evidence="3">
    <location>
        <begin position="915"/>
        <end position="970"/>
    </location>
</feature>
<keyword evidence="1" id="KW-0238">DNA-binding</keyword>
<dbReference type="PROSITE" id="PS50090">
    <property type="entry name" value="MYB_LIKE"/>
    <property type="match status" value="1"/>
</dbReference>
<protein>
    <submittedName>
        <fullName evidence="5">Telomere-binding protein 1</fullName>
    </submittedName>
</protein>
<dbReference type="InterPro" id="IPR009057">
    <property type="entry name" value="Homeodomain-like_sf"/>
</dbReference>
<comment type="caution">
    <text evidence="5">The sequence shown here is derived from an EMBL/GenBank/DDBJ whole genome shotgun (WGS) entry which is preliminary data.</text>
</comment>
<dbReference type="PROSITE" id="PS51294">
    <property type="entry name" value="HTH_MYB"/>
    <property type="match status" value="1"/>
</dbReference>
<name>A0A1E5W0G9_9POAL</name>
<feature type="region of interest" description="Disordered" evidence="2">
    <location>
        <begin position="420"/>
        <end position="446"/>
    </location>
</feature>
<evidence type="ECO:0000256" key="2">
    <source>
        <dbReference type="SAM" id="MobiDB-lite"/>
    </source>
</evidence>
<evidence type="ECO:0000259" key="3">
    <source>
        <dbReference type="PROSITE" id="PS50090"/>
    </source>
</evidence>
<dbReference type="InterPro" id="IPR005174">
    <property type="entry name" value="KIB1-4_b-propeller"/>
</dbReference>
<dbReference type="InterPro" id="IPR017930">
    <property type="entry name" value="Myb_dom"/>
</dbReference>
<gene>
    <name evidence="5" type="ORF">BAE44_0008128</name>
</gene>
<dbReference type="Pfam" id="PF03478">
    <property type="entry name" value="Beta-prop_KIB1-4"/>
    <property type="match status" value="1"/>
</dbReference>
<dbReference type="InterPro" id="IPR057625">
    <property type="entry name" value="TPR1-6-like_ubiquitin"/>
</dbReference>
<keyword evidence="6" id="KW-1185">Reference proteome</keyword>
<dbReference type="InterPro" id="IPR029071">
    <property type="entry name" value="Ubiquitin-like_domsf"/>
</dbReference>
<dbReference type="Proteomes" id="UP000095767">
    <property type="component" value="Unassembled WGS sequence"/>
</dbReference>
<feature type="region of interest" description="Disordered" evidence="2">
    <location>
        <begin position="842"/>
        <end position="861"/>
    </location>
</feature>
<accession>A0A1E5W0G9</accession>
<proteinExistence type="predicted"/>
<dbReference type="GO" id="GO:0042162">
    <property type="term" value="F:telomeric DNA binding"/>
    <property type="evidence" value="ECO:0007669"/>
    <property type="project" value="UniProtKB-ARBA"/>
</dbReference>
<dbReference type="SUPFAM" id="SSF54236">
    <property type="entry name" value="Ubiquitin-like"/>
    <property type="match status" value="1"/>
</dbReference>
<dbReference type="Gene3D" id="1.10.246.220">
    <property type="match status" value="1"/>
</dbReference>
<evidence type="ECO:0000259" key="4">
    <source>
        <dbReference type="PROSITE" id="PS51294"/>
    </source>
</evidence>
<dbReference type="AlphaFoldDB" id="A0A1E5W0G9"/>
<evidence type="ECO:0000313" key="5">
    <source>
        <dbReference type="EMBL" id="OEL30852.1"/>
    </source>
</evidence>
<dbReference type="Pfam" id="PF23603">
    <property type="entry name" value="Ubiquitin_TPR1"/>
    <property type="match status" value="1"/>
</dbReference>
<dbReference type="Pfam" id="PF00249">
    <property type="entry name" value="Myb_DNA-binding"/>
    <property type="match status" value="1"/>
</dbReference>
<feature type="domain" description="HTH myb-type" evidence="4">
    <location>
        <begin position="915"/>
        <end position="974"/>
    </location>
</feature>
<evidence type="ECO:0000256" key="1">
    <source>
        <dbReference type="ARBA" id="ARBA00023125"/>
    </source>
</evidence>
<dbReference type="SMART" id="SM00717">
    <property type="entry name" value="SANT"/>
    <property type="match status" value="1"/>
</dbReference>
<reference evidence="5 6" key="1">
    <citation type="submission" date="2016-09" db="EMBL/GenBank/DDBJ databases">
        <title>The draft genome of Dichanthelium oligosanthes: A C3 panicoid grass species.</title>
        <authorList>
            <person name="Studer A.J."/>
            <person name="Schnable J.C."/>
            <person name="Brutnell T.P."/>
        </authorList>
    </citation>
    <scope>NUCLEOTIDE SEQUENCE [LARGE SCALE GENOMIC DNA]</scope>
    <source>
        <strain evidence="6">cv. Kellogg 1175</strain>
        <tissue evidence="5">Leaf</tissue>
    </source>
</reference>